<evidence type="ECO:0000313" key="4">
    <source>
        <dbReference type="Proteomes" id="UP000590442"/>
    </source>
</evidence>
<keyword evidence="1" id="KW-0175">Coiled coil</keyword>
<organism evidence="3 4">
    <name type="scientific">Saonia flava</name>
    <dbReference type="NCBI Taxonomy" id="523696"/>
    <lineage>
        <taxon>Bacteria</taxon>
        <taxon>Pseudomonadati</taxon>
        <taxon>Bacteroidota</taxon>
        <taxon>Flavobacteriia</taxon>
        <taxon>Flavobacteriales</taxon>
        <taxon>Flavobacteriaceae</taxon>
        <taxon>Saonia</taxon>
    </lineage>
</organism>
<keyword evidence="4" id="KW-1185">Reference proteome</keyword>
<keyword evidence="2" id="KW-0812">Transmembrane</keyword>
<feature type="transmembrane region" description="Helical" evidence="2">
    <location>
        <begin position="53"/>
        <end position="71"/>
    </location>
</feature>
<keyword evidence="2" id="KW-1133">Transmembrane helix</keyword>
<comment type="caution">
    <text evidence="3">The sequence shown here is derived from an EMBL/GenBank/DDBJ whole genome shotgun (WGS) entry which is preliminary data.</text>
</comment>
<evidence type="ECO:0000256" key="1">
    <source>
        <dbReference type="SAM" id="Coils"/>
    </source>
</evidence>
<evidence type="ECO:0000313" key="3">
    <source>
        <dbReference type="EMBL" id="NJB70461.1"/>
    </source>
</evidence>
<name>A0A846QQP9_9FLAO</name>
<protein>
    <submittedName>
        <fullName evidence="3">Putative PurR-regulated permease PerM</fullName>
    </submittedName>
</protein>
<feature type="coiled-coil region" evidence="1">
    <location>
        <begin position="118"/>
        <end position="173"/>
    </location>
</feature>
<dbReference type="Proteomes" id="UP000590442">
    <property type="component" value="Unassembled WGS sequence"/>
</dbReference>
<keyword evidence="2" id="KW-0472">Membrane</keyword>
<dbReference type="RefSeq" id="WP_167961278.1">
    <property type="nucleotide sequence ID" value="NZ_JAATJJ010000001.1"/>
</dbReference>
<sequence length="186" mass="21570">MKKENLETLFKNLEGSFDMEEPKVGHEERFLERLNNNQQTVSLHKRKTWWKPLSIAASIVLLISVGTGLFFKSTPSIDEQVAEISPEASQTEFYFVNLINEQIKQLESESTPETQKIIDDTLFQLKKLETNYEVLEQDLLKGGNSKLILSAMITNFQTRIDLLQEVLNQVERIKNLKNYDDENFTI</sequence>
<gene>
    <name evidence="3" type="ORF">GGR42_000923</name>
</gene>
<reference evidence="3 4" key="1">
    <citation type="submission" date="2020-03" db="EMBL/GenBank/DDBJ databases">
        <title>Genomic Encyclopedia of Type Strains, Phase IV (KMG-IV): sequencing the most valuable type-strain genomes for metagenomic binning, comparative biology and taxonomic classification.</title>
        <authorList>
            <person name="Goeker M."/>
        </authorList>
    </citation>
    <scope>NUCLEOTIDE SEQUENCE [LARGE SCALE GENOMIC DNA]</scope>
    <source>
        <strain evidence="3 4">DSM 29762</strain>
    </source>
</reference>
<proteinExistence type="predicted"/>
<accession>A0A846QQP9</accession>
<dbReference type="AlphaFoldDB" id="A0A846QQP9"/>
<dbReference type="EMBL" id="JAATJJ010000001">
    <property type="protein sequence ID" value="NJB70461.1"/>
    <property type="molecule type" value="Genomic_DNA"/>
</dbReference>
<evidence type="ECO:0000256" key="2">
    <source>
        <dbReference type="SAM" id="Phobius"/>
    </source>
</evidence>